<dbReference type="Proteomes" id="UP000003240">
    <property type="component" value="Unassembled WGS sequence"/>
</dbReference>
<keyword evidence="3" id="KW-1185">Reference proteome</keyword>
<gene>
    <name evidence="2" type="ORF">ALO_19577</name>
</gene>
<protein>
    <submittedName>
        <fullName evidence="2">Uncharacterized protein</fullName>
    </submittedName>
</protein>
<dbReference type="EMBL" id="AFGF01000240">
    <property type="protein sequence ID" value="EGO62195.1"/>
    <property type="molecule type" value="Genomic_DNA"/>
</dbReference>
<proteinExistence type="predicted"/>
<evidence type="ECO:0000256" key="1">
    <source>
        <dbReference type="SAM" id="MobiDB-lite"/>
    </source>
</evidence>
<feature type="region of interest" description="Disordered" evidence="1">
    <location>
        <begin position="1"/>
        <end position="23"/>
    </location>
</feature>
<comment type="caution">
    <text evidence="2">The sequence shown here is derived from an EMBL/GenBank/DDBJ whole genome shotgun (WGS) entry which is preliminary data.</text>
</comment>
<reference evidence="2 3" key="1">
    <citation type="journal article" date="2011" name="EMBO J.">
        <title>Structural diversity of bacterial flagellar motors.</title>
        <authorList>
            <person name="Chen S."/>
            <person name="Beeby M."/>
            <person name="Murphy G.E."/>
            <person name="Leadbetter J.R."/>
            <person name="Hendrixson D.R."/>
            <person name="Briegel A."/>
            <person name="Li Z."/>
            <person name="Shi J."/>
            <person name="Tocheva E.I."/>
            <person name="Muller A."/>
            <person name="Dobro M.J."/>
            <person name="Jensen G.J."/>
        </authorList>
    </citation>
    <scope>NUCLEOTIDE SEQUENCE [LARGE SCALE GENOMIC DNA]</scope>
    <source>
        <strain evidence="2 3">DSM 6540</strain>
    </source>
</reference>
<accession>F7NP72</accession>
<sequence>MTLSVSRRNDERKGSMTRRRSRLEDPVANLSAELLGDASGHDNGSVPVRGKVDAILLTGGIAYSRYVTGQITSYSVSRIYMRFMYGYCCF</sequence>
<name>F7NP72_9FIRM</name>
<dbReference type="AlphaFoldDB" id="F7NP72"/>
<organism evidence="2 3">
    <name type="scientific">Acetonema longum DSM 6540</name>
    <dbReference type="NCBI Taxonomy" id="1009370"/>
    <lineage>
        <taxon>Bacteria</taxon>
        <taxon>Bacillati</taxon>
        <taxon>Bacillota</taxon>
        <taxon>Negativicutes</taxon>
        <taxon>Acetonemataceae</taxon>
        <taxon>Acetonema</taxon>
    </lineage>
</organism>
<dbReference type="STRING" id="1009370.ALO_19577"/>
<evidence type="ECO:0000313" key="2">
    <source>
        <dbReference type="EMBL" id="EGO62195.1"/>
    </source>
</evidence>
<evidence type="ECO:0000313" key="3">
    <source>
        <dbReference type="Proteomes" id="UP000003240"/>
    </source>
</evidence>